<evidence type="ECO:0000256" key="4">
    <source>
        <dbReference type="ARBA" id="ARBA00022989"/>
    </source>
</evidence>
<evidence type="ECO:0000256" key="5">
    <source>
        <dbReference type="ARBA" id="ARBA00023136"/>
    </source>
</evidence>
<reference evidence="9" key="2">
    <citation type="submission" date="2021-04" db="EMBL/GenBank/DDBJ databases">
        <authorList>
            <person name="Gilroy R."/>
        </authorList>
    </citation>
    <scope>NUCLEOTIDE SEQUENCE</scope>
    <source>
        <strain evidence="9">G4-2901</strain>
    </source>
</reference>
<organism evidence="9 10">
    <name type="scientific">Candidatus Phocaeicola faecigallinarum</name>
    <dbReference type="NCBI Taxonomy" id="2838732"/>
    <lineage>
        <taxon>Bacteria</taxon>
        <taxon>Pseudomonadati</taxon>
        <taxon>Bacteroidota</taxon>
        <taxon>Bacteroidia</taxon>
        <taxon>Bacteroidales</taxon>
        <taxon>Bacteroidaceae</taxon>
        <taxon>Phocaeicola</taxon>
    </lineage>
</organism>
<feature type="transmembrane region" description="Helical" evidence="6">
    <location>
        <begin position="377"/>
        <end position="399"/>
    </location>
</feature>
<feature type="transmembrane region" description="Helical" evidence="6">
    <location>
        <begin position="426"/>
        <end position="448"/>
    </location>
</feature>
<proteinExistence type="predicted"/>
<feature type="transmembrane region" description="Helical" evidence="6">
    <location>
        <begin position="759"/>
        <end position="782"/>
    </location>
</feature>
<dbReference type="Proteomes" id="UP000783796">
    <property type="component" value="Unassembled WGS sequence"/>
</dbReference>
<evidence type="ECO:0000259" key="8">
    <source>
        <dbReference type="Pfam" id="PF12704"/>
    </source>
</evidence>
<reference evidence="9" key="1">
    <citation type="journal article" date="2021" name="PeerJ">
        <title>Extensive microbial diversity within the chicken gut microbiome revealed by metagenomics and culture.</title>
        <authorList>
            <person name="Gilroy R."/>
            <person name="Ravi A."/>
            <person name="Getino M."/>
            <person name="Pursley I."/>
            <person name="Horton D.L."/>
            <person name="Alikhan N.F."/>
            <person name="Baker D."/>
            <person name="Gharbi K."/>
            <person name="Hall N."/>
            <person name="Watson M."/>
            <person name="Adriaenssens E.M."/>
            <person name="Foster-Nyarko E."/>
            <person name="Jarju S."/>
            <person name="Secka A."/>
            <person name="Antonio M."/>
            <person name="Oren A."/>
            <person name="Chaudhuri R.R."/>
            <person name="La Ragione R."/>
            <person name="Hildebrand F."/>
            <person name="Pallen M.J."/>
        </authorList>
    </citation>
    <scope>NUCLEOTIDE SEQUENCE</scope>
    <source>
        <strain evidence="9">G4-2901</strain>
    </source>
</reference>
<evidence type="ECO:0000313" key="9">
    <source>
        <dbReference type="EMBL" id="MBU3838930.1"/>
    </source>
</evidence>
<keyword evidence="5 6" id="KW-0472">Membrane</keyword>
<keyword evidence="2" id="KW-1003">Cell membrane</keyword>
<feature type="transmembrane region" description="Helical" evidence="6">
    <location>
        <begin position="12"/>
        <end position="35"/>
    </location>
</feature>
<feature type="transmembrane region" description="Helical" evidence="6">
    <location>
        <begin position="670"/>
        <end position="695"/>
    </location>
</feature>
<dbReference type="PANTHER" id="PTHR30572:SF18">
    <property type="entry name" value="ABC-TYPE MACROLIDE FAMILY EXPORT SYSTEM PERMEASE COMPONENT 2"/>
    <property type="match status" value="1"/>
</dbReference>
<accession>A0A948TDK1</accession>
<name>A0A948TDK1_9BACT</name>
<feature type="transmembrane region" description="Helical" evidence="6">
    <location>
        <begin position="332"/>
        <end position="357"/>
    </location>
</feature>
<evidence type="ECO:0000256" key="2">
    <source>
        <dbReference type="ARBA" id="ARBA00022475"/>
    </source>
</evidence>
<gene>
    <name evidence="9" type="ORF">H9777_11610</name>
</gene>
<dbReference type="Pfam" id="PF02687">
    <property type="entry name" value="FtsX"/>
    <property type="match status" value="2"/>
</dbReference>
<keyword evidence="4 6" id="KW-1133">Transmembrane helix</keyword>
<evidence type="ECO:0000313" key="10">
    <source>
        <dbReference type="Proteomes" id="UP000783796"/>
    </source>
</evidence>
<evidence type="ECO:0000256" key="1">
    <source>
        <dbReference type="ARBA" id="ARBA00004651"/>
    </source>
</evidence>
<evidence type="ECO:0000256" key="3">
    <source>
        <dbReference type="ARBA" id="ARBA00022692"/>
    </source>
</evidence>
<feature type="domain" description="ABC3 transporter permease C-terminal" evidence="7">
    <location>
        <begin position="292"/>
        <end position="409"/>
    </location>
</feature>
<dbReference type="EMBL" id="JAHLFW010000096">
    <property type="protein sequence ID" value="MBU3838930.1"/>
    <property type="molecule type" value="Genomic_DNA"/>
</dbReference>
<sequence length="796" mass="90534">MRNIIRLFKGAGILNLLGMTVAFAAIYIIMVQVNYDWNYNSKIKDLDRIFVVTHKDWFDEGKYSVNMSRPVMESLIEQSSMVESYAVLQGNIQTEVKIADGNDNRAFELNTMQVTSGTYDVFGIEAVAGTFQGIGEENVVALSERASRRLNLKLGDAIQLEGEKDKRTVSAIFKDMAMNSIFGETDLLYSNIYEKESLDNFGEWSYRYFIKLNDKNNVNAFCENATNFTKNLVNEMISSNPDMELPTQEEIDEYIGRNTVKLFPLEGFQFELSITDNTIVYQCNIITTITLFIVSVLILVITLINYLNFFMAQIPAKLRSVNTRKILGSSRLSLVMGFMAESAILVVVSLFFSYIVIKIIGSSTYAELISCPLDLGYNAAVAILTVFVALIMTVASSIYPAMHVTSFSPALGIKGTMGTVSRGKSFRYILVGFQFFISILFVLCAFFIKMQYDYMMNYDMGFNKESLFTAYVPVNSNNHDLYTTELQKKTAIKEVAWGASSLVSVYRMGWGREFNGKNISFISYPVSYNFLKFMGIDIVEGRDFTQADEKCEKGIFIFNEIAKEKFGFSLESKVSGHIGETDIAGFCENFKFKPLHYKEEPFAFYVFGKNPWWPVCHLYIRSNPGATYSEVLQAVKEVVADISPNFNTEEINLKFFDEELGTQYRKEQKLISLITLFTILAVIISLMGIIGLLMFETKFRRKEIGLRRVHGASIREILEMFNRKFFYILLISFLIAAPVGYIVMDYYYSTFAYRSPLHWWVFLLAFVMVAIITVGVVTLCSYKAASENPAETLKNE</sequence>
<dbReference type="InterPro" id="IPR025857">
    <property type="entry name" value="MacB_PCD"/>
</dbReference>
<feature type="domain" description="MacB-like periplasmic core" evidence="8">
    <location>
        <begin position="13"/>
        <end position="221"/>
    </location>
</feature>
<evidence type="ECO:0000256" key="6">
    <source>
        <dbReference type="SAM" id="Phobius"/>
    </source>
</evidence>
<keyword evidence="3 6" id="KW-0812">Transmembrane</keyword>
<dbReference type="InterPro" id="IPR003838">
    <property type="entry name" value="ABC3_permease_C"/>
</dbReference>
<dbReference type="GO" id="GO:0005886">
    <property type="term" value="C:plasma membrane"/>
    <property type="evidence" value="ECO:0007669"/>
    <property type="project" value="UniProtKB-SubCell"/>
</dbReference>
<dbReference type="GO" id="GO:0022857">
    <property type="term" value="F:transmembrane transporter activity"/>
    <property type="evidence" value="ECO:0007669"/>
    <property type="project" value="TreeGrafter"/>
</dbReference>
<dbReference type="Pfam" id="PF12704">
    <property type="entry name" value="MacB_PCD"/>
    <property type="match status" value="1"/>
</dbReference>
<feature type="transmembrane region" description="Helical" evidence="6">
    <location>
        <begin position="725"/>
        <end position="747"/>
    </location>
</feature>
<dbReference type="InterPro" id="IPR050250">
    <property type="entry name" value="Macrolide_Exporter_MacB"/>
</dbReference>
<feature type="transmembrane region" description="Helical" evidence="6">
    <location>
        <begin position="289"/>
        <end position="311"/>
    </location>
</feature>
<feature type="domain" description="ABC3 transporter permease C-terminal" evidence="7">
    <location>
        <begin position="676"/>
        <end position="789"/>
    </location>
</feature>
<comment type="caution">
    <text evidence="9">The sequence shown here is derived from an EMBL/GenBank/DDBJ whole genome shotgun (WGS) entry which is preliminary data.</text>
</comment>
<comment type="subcellular location">
    <subcellularLocation>
        <location evidence="1">Cell membrane</location>
        <topology evidence="1">Multi-pass membrane protein</topology>
    </subcellularLocation>
</comment>
<evidence type="ECO:0000259" key="7">
    <source>
        <dbReference type="Pfam" id="PF02687"/>
    </source>
</evidence>
<protein>
    <submittedName>
        <fullName evidence="9">ABC transporter permease</fullName>
    </submittedName>
</protein>
<dbReference type="PANTHER" id="PTHR30572">
    <property type="entry name" value="MEMBRANE COMPONENT OF TRANSPORTER-RELATED"/>
    <property type="match status" value="1"/>
</dbReference>
<dbReference type="AlphaFoldDB" id="A0A948TDK1"/>